<evidence type="ECO:0000256" key="4">
    <source>
        <dbReference type="ARBA" id="ARBA00022741"/>
    </source>
</evidence>
<dbReference type="GO" id="GO:0005524">
    <property type="term" value="F:ATP binding"/>
    <property type="evidence" value="ECO:0007669"/>
    <property type="project" value="UniProtKB-UniRule"/>
</dbReference>
<dbReference type="GO" id="GO:0004386">
    <property type="term" value="F:helicase activity"/>
    <property type="evidence" value="ECO:0007669"/>
    <property type="project" value="UniProtKB-KW"/>
</dbReference>
<dbReference type="STRING" id="1042163.BRLA_c042380"/>
<dbReference type="Pfam" id="PF21445">
    <property type="entry name" value="ADDB_N"/>
    <property type="match status" value="1"/>
</dbReference>
<dbReference type="InterPro" id="IPR049035">
    <property type="entry name" value="ADDB_N"/>
</dbReference>
<dbReference type="PANTHER" id="PTHR30591">
    <property type="entry name" value="RECBCD ENZYME SUBUNIT RECC"/>
    <property type="match status" value="1"/>
</dbReference>
<keyword evidence="17" id="KW-1185">Reference proteome</keyword>
<comment type="cofactor">
    <cofactor evidence="14">
        <name>[4Fe-4S] cluster</name>
        <dbReference type="ChEBI" id="CHEBI:49883"/>
    </cofactor>
    <text evidence="14">Binds 1 [4Fe-4S] cluster.</text>
</comment>
<dbReference type="GO" id="GO:0051539">
    <property type="term" value="F:4 iron, 4 sulfur cluster binding"/>
    <property type="evidence" value="ECO:0007669"/>
    <property type="project" value="UniProtKB-KW"/>
</dbReference>
<dbReference type="PANTHER" id="PTHR30591:SF1">
    <property type="entry name" value="RECBCD ENZYME SUBUNIT RECC"/>
    <property type="match status" value="1"/>
</dbReference>
<keyword evidence="10 14" id="KW-0408">Iron</keyword>
<dbReference type="SUPFAM" id="SSF52540">
    <property type="entry name" value="P-loop containing nucleoside triphosphate hydrolases"/>
    <property type="match status" value="1"/>
</dbReference>
<feature type="binding site" evidence="14">
    <location>
        <position position="785"/>
    </location>
    <ligand>
        <name>[4Fe-4S] cluster</name>
        <dbReference type="ChEBI" id="CHEBI:49883"/>
    </ligand>
</feature>
<dbReference type="KEGG" id="blr:BRLA_c042380"/>
<keyword evidence="8 14" id="KW-0269">Exonuclease</keyword>
<evidence type="ECO:0000256" key="8">
    <source>
        <dbReference type="ARBA" id="ARBA00022839"/>
    </source>
</evidence>
<feature type="binding site" evidence="14">
    <location>
        <position position="1114"/>
    </location>
    <ligand>
        <name>[4Fe-4S] cluster</name>
        <dbReference type="ChEBI" id="CHEBI:49883"/>
    </ligand>
</feature>
<keyword evidence="5 14" id="KW-0227">DNA damage</keyword>
<keyword evidence="4 14" id="KW-0547">Nucleotide-binding</keyword>
<dbReference type="GO" id="GO:0003690">
    <property type="term" value="F:double-stranded DNA binding"/>
    <property type="evidence" value="ECO:0007669"/>
    <property type="project" value="UniProtKB-UniRule"/>
</dbReference>
<dbReference type="HAMAP" id="MF_01452">
    <property type="entry name" value="AddB_type1"/>
    <property type="match status" value="1"/>
</dbReference>
<evidence type="ECO:0000256" key="2">
    <source>
        <dbReference type="ARBA" id="ARBA00022722"/>
    </source>
</evidence>
<dbReference type="EC" id="3.1.-.-" evidence="14"/>
<keyword evidence="1 14" id="KW-0004">4Fe-4S</keyword>
<name>A0A075RBA7_BRELA</name>
<evidence type="ECO:0000313" key="16">
    <source>
        <dbReference type="EMBL" id="AIG28513.1"/>
    </source>
</evidence>
<sequence>MAVQFLLGRAGTGKTAAIYSDVIKKLDEERMGPPLIYLVPEQSTFQEEYKLINLPGYSSHIRAQVLSFGRLSYRILQEVGGLTTLPIDERGKQMVLRLLLERYQDELKVFHRSALQPGFAEELVQMISECKKYSVSLEMLEQLQIENATLQHKLHDLLLIMRAYEEYVADKYFDSDELYSTVASKLAQSSFIADAEIWIDGFSGFTKQEYALIEQLMYCAKQVNITLCLDPQDRMKPLDDLSHFYPTMETYQKLLDIAMRGNIPIEEPRLFEHNHRVTSSPWLAQVEQKYFDWKKPAVLPSPKHVDEVKLFTAANRRAEVQAVALQILSLARDYGYRYRDMAVLLREMGTYSEEIAHVFTSYDIPYFLDQKRTVSHHPLIEFIRSSLEVISKNWRYDAVFRCLKTDLLSPLNQPLSQSRAEIDLLENYVLSYGIQGYYWSMDEWGFHGTNTLYEQIESIRQQYATPLTTFEANMRVACKAGVRQMATVLYEFLQMQDVPTKLEEWQEQAELEGDLEAVREHEQVYNDVMDLLDQIVEVMGDEQMELVTFARIIDTGLDSIRLALVPPSLDQVVIGSMERSRQPDVKALFLMGANEGVIPLRPKEEGILNEAEREKLEKAGIELAPTAKRKLMNEQYLLYRAMTRPSERLWISCSLADEEGKALLPSSLYEEMKKTLPGLTIGYFHNEPTAEPQLDIGLLGRPRQVFSHLLTLIRQLKKGISLPPFWWEVYDWFLEHAEDEKREKWLLSGLGYQNRAYPLSKEVSRSLYGNEIRVSVSRLERFQACAYSHFSSHGLRLSERQMYRLERFDVGELFHASLKMAVEQMNKQQVNWSDMTEQGSMQLADQVVEELVPQTRSSILQRTARYRYVTKKLKRAVGRAISVLGEHARRSQFEPIGLEIAFGPGGEIPGLTLELEDGIKLHLLGRIDRIDHSVGTETEFLRVIDYKSGPKALVLSDVWNGLNLQLLVYLDVAVSNAEKWVGKQAEVGGVFYYQVADPFVAAKQMLSAEQVEAERQNKLKMKGLMLADSQLARLMDSQTESGNSDLLPFGIKKDGSFTQYSSVASKEQFDLLQKFVRKCIVKLGKRLTDGDISIAPYMQGPRLACQTCAYKSVCQFDSLLEGNQPRLLSKKTDKEVWELIREEVYEQDDEGREVGA</sequence>
<feature type="binding site" evidence="14">
    <location>
        <position position="1105"/>
    </location>
    <ligand>
        <name>[4Fe-4S] cluster</name>
        <dbReference type="ChEBI" id="CHEBI:49883"/>
    </ligand>
</feature>
<comment type="subunit">
    <text evidence="14">Heterodimer of AddA and AddB.</text>
</comment>
<dbReference type="Gene3D" id="6.10.140.1030">
    <property type="match status" value="1"/>
</dbReference>
<keyword evidence="6 14" id="KW-0378">Hydrolase</keyword>
<keyword evidence="3 14" id="KW-0479">Metal-binding</keyword>
<evidence type="ECO:0000256" key="7">
    <source>
        <dbReference type="ARBA" id="ARBA00022806"/>
    </source>
</evidence>
<dbReference type="RefSeq" id="WP_003334469.1">
    <property type="nucleotide sequence ID" value="NZ_CP007806.1"/>
</dbReference>
<dbReference type="GO" id="GO:0000724">
    <property type="term" value="P:double-strand break repair via homologous recombination"/>
    <property type="evidence" value="ECO:0007669"/>
    <property type="project" value="UniProtKB-UniRule"/>
</dbReference>
<dbReference type="GO" id="GO:0008409">
    <property type="term" value="F:5'-3' exonuclease activity"/>
    <property type="evidence" value="ECO:0007669"/>
    <property type="project" value="UniProtKB-UniRule"/>
</dbReference>
<gene>
    <name evidence="14" type="primary">addB</name>
    <name evidence="16" type="ORF">BRLA_c042380</name>
</gene>
<dbReference type="InterPro" id="IPR038726">
    <property type="entry name" value="PDDEXK_AddAB-type"/>
</dbReference>
<comment type="cofactor">
    <cofactor evidence="14">
        <name>Mg(2+)</name>
        <dbReference type="ChEBI" id="CHEBI:18420"/>
    </cofactor>
</comment>
<dbReference type="GO" id="GO:0046872">
    <property type="term" value="F:metal ion binding"/>
    <property type="evidence" value="ECO:0007669"/>
    <property type="project" value="UniProtKB-KW"/>
</dbReference>
<dbReference type="eggNOG" id="COG3857">
    <property type="taxonomic scope" value="Bacteria"/>
</dbReference>
<evidence type="ECO:0000313" key="17">
    <source>
        <dbReference type="Proteomes" id="UP000005850"/>
    </source>
</evidence>
<keyword evidence="11 14" id="KW-0411">Iron-sulfur</keyword>
<evidence type="ECO:0000256" key="14">
    <source>
        <dbReference type="HAMAP-Rule" id="MF_01452"/>
    </source>
</evidence>
<evidence type="ECO:0000256" key="3">
    <source>
        <dbReference type="ARBA" id="ARBA00022723"/>
    </source>
</evidence>
<keyword evidence="2 14" id="KW-0540">Nuclease</keyword>
<feature type="domain" description="UvrD-like helicase C-terminal" evidence="15">
    <location>
        <begin position="274"/>
        <end position="570"/>
    </location>
</feature>
<dbReference type="InterPro" id="IPR014017">
    <property type="entry name" value="DNA_helicase_UvrD-like_C"/>
</dbReference>
<organism evidence="16 17">
    <name type="scientific">Brevibacillus laterosporus LMG 15441</name>
    <dbReference type="NCBI Taxonomy" id="1042163"/>
    <lineage>
        <taxon>Bacteria</taxon>
        <taxon>Bacillati</taxon>
        <taxon>Bacillota</taxon>
        <taxon>Bacilli</taxon>
        <taxon>Bacillales</taxon>
        <taxon>Paenibacillaceae</taxon>
        <taxon>Brevibacillus</taxon>
    </lineage>
</organism>
<feature type="binding site" evidence="14">
    <location>
        <position position="1108"/>
    </location>
    <ligand>
        <name>[4Fe-4S] cluster</name>
        <dbReference type="ChEBI" id="CHEBI:49883"/>
    </ligand>
</feature>
<reference evidence="16 17" key="1">
    <citation type="journal article" date="2011" name="J. Bacteriol.">
        <title>Genome sequence of Brevibacillus laterosporus LMG 15441, a pathogen of invertebrates.</title>
        <authorList>
            <person name="Djukic M."/>
            <person name="Poehlein A."/>
            <person name="Thurmer A."/>
            <person name="Daniel R."/>
        </authorList>
    </citation>
    <scope>NUCLEOTIDE SEQUENCE [LARGE SCALE GENOMIC DNA]</scope>
    <source>
        <strain evidence="16 17">LMG 15441</strain>
    </source>
</reference>
<dbReference type="InterPro" id="IPR014140">
    <property type="entry name" value="DNA_helicase_suAddB"/>
</dbReference>
<keyword evidence="9 14" id="KW-0067">ATP-binding</keyword>
<evidence type="ECO:0000256" key="12">
    <source>
        <dbReference type="ARBA" id="ARBA00023125"/>
    </source>
</evidence>
<comment type="similarity">
    <text evidence="14">Belongs to the helicase family. AddB/RexB type 1 subfamily.</text>
</comment>
<keyword evidence="12 14" id="KW-0238">DNA-binding</keyword>
<dbReference type="HOGENOM" id="CLU_007838_0_0_9"/>
<proteinExistence type="inferred from homology"/>
<dbReference type="AlphaFoldDB" id="A0A075RBA7"/>
<dbReference type="Pfam" id="PF12705">
    <property type="entry name" value="PDDEXK_1"/>
    <property type="match status" value="1"/>
</dbReference>
<evidence type="ECO:0000256" key="11">
    <source>
        <dbReference type="ARBA" id="ARBA00023014"/>
    </source>
</evidence>
<evidence type="ECO:0000256" key="5">
    <source>
        <dbReference type="ARBA" id="ARBA00022763"/>
    </source>
</evidence>
<evidence type="ECO:0000256" key="10">
    <source>
        <dbReference type="ARBA" id="ARBA00023004"/>
    </source>
</evidence>
<dbReference type="Proteomes" id="UP000005850">
    <property type="component" value="Chromosome"/>
</dbReference>
<accession>A0A075RBA7</accession>
<dbReference type="Gene3D" id="3.40.50.300">
    <property type="entry name" value="P-loop containing nucleotide triphosphate hydrolases"/>
    <property type="match status" value="3"/>
</dbReference>
<evidence type="ECO:0000259" key="15">
    <source>
        <dbReference type="PROSITE" id="PS51217"/>
    </source>
</evidence>
<dbReference type="PROSITE" id="PS51217">
    <property type="entry name" value="UVRD_HELICASE_CTER"/>
    <property type="match status" value="1"/>
</dbReference>
<dbReference type="EMBL" id="CP007806">
    <property type="protein sequence ID" value="AIG28513.1"/>
    <property type="molecule type" value="Genomic_DNA"/>
</dbReference>
<protein>
    <recommendedName>
        <fullName evidence="14">ATP-dependent helicase/deoxyribonuclease subunit B</fullName>
        <ecNumber evidence="14">3.1.-.-</ecNumber>
    </recommendedName>
    <alternativeName>
        <fullName evidence="14">ATP-dependent helicase/nuclease subunit AddB</fullName>
    </alternativeName>
</protein>
<evidence type="ECO:0000256" key="13">
    <source>
        <dbReference type="ARBA" id="ARBA00023204"/>
    </source>
</evidence>
<keyword evidence="13 14" id="KW-0234">DNA repair</keyword>
<dbReference type="InterPro" id="IPR027417">
    <property type="entry name" value="P-loop_NTPase"/>
</dbReference>
<evidence type="ECO:0000256" key="1">
    <source>
        <dbReference type="ARBA" id="ARBA00022485"/>
    </source>
</evidence>
<comment type="function">
    <text evidence="14">The heterodimer acts as both an ATP-dependent DNA helicase and an ATP-dependent, dual-direction single-stranded exonuclease. Recognizes the chi site generating a DNA molecule suitable for the initiation of homologous recombination. The AddB subunit has 5' -&gt; 3' nuclease activity but not helicase activity.</text>
</comment>
<comment type="miscellaneous">
    <text evidence="14">Despite having conserved helicase domains, this subunit does not have helicase activity.</text>
</comment>
<evidence type="ECO:0000256" key="6">
    <source>
        <dbReference type="ARBA" id="ARBA00022801"/>
    </source>
</evidence>
<evidence type="ECO:0000256" key="9">
    <source>
        <dbReference type="ARBA" id="ARBA00022840"/>
    </source>
</evidence>
<keyword evidence="7 14" id="KW-0347">Helicase</keyword>
<dbReference type="NCBIfam" id="TIGR02773">
    <property type="entry name" value="addB_Gpos"/>
    <property type="match status" value="1"/>
</dbReference>